<keyword evidence="1" id="KW-0812">Transmembrane</keyword>
<sequence>MTDFAGLDAVEGVQQSFLGDRQIFPSLESSSAQENPPSTNTTLAVLNTYLKTTEPQSTKYPFKFLLNYRTMTNFQTQNMRDGAIIGIINIFGISYSTLFALQFLLFHFPSSPEMILSALSVICLSGGAIVWHFSSLFYRAIMVLSGKNQTDWQILEFGGALVLIYAATISSVVLLFATPLSVQVGYLFSFTLVAVGHLVDLVAWDVGTSVVRLRFPYHCASLCLLSFVPIMHAITAKFPTVSLLAVQLGRSAMLNALGAAIYLLRPLERLGVFGGWKFELYVMHSILAYSIVLYSQAVLRAVLESVQ</sequence>
<name>A0A9W4IA95_9EURO</name>
<feature type="transmembrane region" description="Helical" evidence="1">
    <location>
        <begin position="154"/>
        <end position="178"/>
    </location>
</feature>
<dbReference type="Proteomes" id="UP001152592">
    <property type="component" value="Unassembled WGS sequence"/>
</dbReference>
<dbReference type="OrthoDB" id="202470at2759"/>
<keyword evidence="1" id="KW-1133">Transmembrane helix</keyword>
<feature type="transmembrane region" description="Helical" evidence="1">
    <location>
        <begin position="285"/>
        <end position="303"/>
    </location>
</feature>
<feature type="transmembrane region" description="Helical" evidence="1">
    <location>
        <begin position="184"/>
        <end position="203"/>
    </location>
</feature>
<proteinExistence type="predicted"/>
<protein>
    <submittedName>
        <fullName evidence="2">Uncharacterized protein</fullName>
    </submittedName>
</protein>
<accession>A0A9W4IA95</accession>
<feature type="transmembrane region" description="Helical" evidence="1">
    <location>
        <begin position="83"/>
        <end position="108"/>
    </location>
</feature>
<evidence type="ECO:0000313" key="3">
    <source>
        <dbReference type="Proteomes" id="UP001152592"/>
    </source>
</evidence>
<dbReference type="EMBL" id="CAJVPD010000024">
    <property type="protein sequence ID" value="CAG8248435.1"/>
    <property type="molecule type" value="Genomic_DNA"/>
</dbReference>
<reference evidence="2" key="1">
    <citation type="submission" date="2021-07" db="EMBL/GenBank/DDBJ databases">
        <authorList>
            <person name="Branca A.L. A."/>
        </authorList>
    </citation>
    <scope>NUCLEOTIDE SEQUENCE</scope>
</reference>
<evidence type="ECO:0000313" key="2">
    <source>
        <dbReference type="EMBL" id="CAG8248435.1"/>
    </source>
</evidence>
<organism evidence="2 3">
    <name type="scientific">Penicillium salamii</name>
    <dbReference type="NCBI Taxonomy" id="1612424"/>
    <lineage>
        <taxon>Eukaryota</taxon>
        <taxon>Fungi</taxon>
        <taxon>Dikarya</taxon>
        <taxon>Ascomycota</taxon>
        <taxon>Pezizomycotina</taxon>
        <taxon>Eurotiomycetes</taxon>
        <taxon>Eurotiomycetidae</taxon>
        <taxon>Eurotiales</taxon>
        <taxon>Aspergillaceae</taxon>
        <taxon>Penicillium</taxon>
    </lineage>
</organism>
<evidence type="ECO:0000256" key="1">
    <source>
        <dbReference type="SAM" id="Phobius"/>
    </source>
</evidence>
<feature type="transmembrane region" description="Helical" evidence="1">
    <location>
        <begin position="215"/>
        <end position="235"/>
    </location>
</feature>
<dbReference type="AlphaFoldDB" id="A0A9W4IA95"/>
<gene>
    <name evidence="2" type="ORF">PSALAMII_LOCUS656</name>
</gene>
<comment type="caution">
    <text evidence="2">The sequence shown here is derived from an EMBL/GenBank/DDBJ whole genome shotgun (WGS) entry which is preliminary data.</text>
</comment>
<keyword evidence="1" id="KW-0472">Membrane</keyword>
<feature type="transmembrane region" description="Helical" evidence="1">
    <location>
        <begin position="114"/>
        <end position="133"/>
    </location>
</feature>